<sequence>MKDDRLEQADRWSVERAWAWRREIGWLCGFNYLPSVAVNFVEFWRGADFAPEVIERELGWAREIGFNVVRVNLPFVVWQAEGTGLLDRVDRFLAIAASHGLGVILCPFDDCEFSGEPATPGPQPDPVPAVHNSRAVGSPGRAIVEDPSRRPELETYLRAIVMRFRADSRVILWDLYNEPGNRMIFRSGRYESYSERLEQASLSLMRDCFAWARECAPSQPLTVAAWSVPGEGTSYATEIDRTALALSDVVTFHAYVPRARMEATITALSALNRPLICTEWMARSLDSTIAEQIPLFRETGVGALQWGFVRGRSQTWLPWPDGVSGTTKIGEDGAWFHDLVDQTGQPYSPAEILEINAATRLG</sequence>
<proteinExistence type="inferred from homology"/>
<dbReference type="SUPFAM" id="SSF51445">
    <property type="entry name" value="(Trans)glycosidases"/>
    <property type="match status" value="1"/>
</dbReference>
<reference evidence="5 6" key="1">
    <citation type="submission" date="2017-01" db="EMBL/GenBank/DDBJ databases">
        <title>The complete genome sequence of a sulfur-oxidizing marine bacterium Thioclava sp. 25B10_4T.</title>
        <authorList>
            <person name="Liu Y."/>
            <person name="Lai Q."/>
            <person name="Shao Z."/>
        </authorList>
    </citation>
    <scope>NUCLEOTIDE SEQUENCE [LARGE SCALE GENOMIC DNA]</scope>
    <source>
        <strain evidence="5 6">25B10_4</strain>
    </source>
</reference>
<accession>A0ABN4XJE3</accession>
<dbReference type="Pfam" id="PF00150">
    <property type="entry name" value="Cellulase"/>
    <property type="match status" value="1"/>
</dbReference>
<feature type="domain" description="Glycoside hydrolase family 5" evidence="4">
    <location>
        <begin position="63"/>
        <end position="287"/>
    </location>
</feature>
<comment type="similarity">
    <text evidence="3">Belongs to the glycosyl hydrolase 5 (cellulase A) family.</text>
</comment>
<evidence type="ECO:0000256" key="3">
    <source>
        <dbReference type="RuleBase" id="RU361153"/>
    </source>
</evidence>
<keyword evidence="1 3" id="KW-0378">Hydrolase</keyword>
<dbReference type="InterPro" id="IPR001547">
    <property type="entry name" value="Glyco_hydro_5"/>
</dbReference>
<dbReference type="Proteomes" id="UP000185622">
    <property type="component" value="Chromosome"/>
</dbReference>
<keyword evidence="2 3" id="KW-0326">Glycosidase</keyword>
<dbReference type="EMBL" id="CP019437">
    <property type="protein sequence ID" value="AQS49713.1"/>
    <property type="molecule type" value="Genomic_DNA"/>
</dbReference>
<evidence type="ECO:0000313" key="5">
    <source>
        <dbReference type="EMBL" id="AQS49713.1"/>
    </source>
</evidence>
<dbReference type="InterPro" id="IPR017853">
    <property type="entry name" value="GH"/>
</dbReference>
<name>A0ABN4XJE3_9RHOB</name>
<evidence type="ECO:0000313" key="6">
    <source>
        <dbReference type="Proteomes" id="UP000185622"/>
    </source>
</evidence>
<keyword evidence="6" id="KW-1185">Reference proteome</keyword>
<evidence type="ECO:0000256" key="2">
    <source>
        <dbReference type="ARBA" id="ARBA00023295"/>
    </source>
</evidence>
<organism evidence="5 6">
    <name type="scientific">Thioclava nitratireducens</name>
    <dbReference type="NCBI Taxonomy" id="1915078"/>
    <lineage>
        <taxon>Bacteria</taxon>
        <taxon>Pseudomonadati</taxon>
        <taxon>Pseudomonadota</taxon>
        <taxon>Alphaproteobacteria</taxon>
        <taxon>Rhodobacterales</taxon>
        <taxon>Paracoccaceae</taxon>
        <taxon>Thioclava</taxon>
    </lineage>
</organism>
<gene>
    <name evidence="5" type="ORF">BMG03_04255</name>
</gene>
<evidence type="ECO:0000259" key="4">
    <source>
        <dbReference type="Pfam" id="PF00150"/>
    </source>
</evidence>
<dbReference type="Gene3D" id="3.20.20.80">
    <property type="entry name" value="Glycosidases"/>
    <property type="match status" value="1"/>
</dbReference>
<protein>
    <recommendedName>
        <fullName evidence="4">Glycoside hydrolase family 5 domain-containing protein</fullName>
    </recommendedName>
</protein>
<evidence type="ECO:0000256" key="1">
    <source>
        <dbReference type="ARBA" id="ARBA00022801"/>
    </source>
</evidence>